<dbReference type="EMBL" id="FNWT01000002">
    <property type="protein sequence ID" value="SEH44352.1"/>
    <property type="molecule type" value="Genomic_DNA"/>
</dbReference>
<reference evidence="3 4" key="1">
    <citation type="submission" date="2016-10" db="EMBL/GenBank/DDBJ databases">
        <authorList>
            <person name="Varghese N."/>
            <person name="Submissions S."/>
        </authorList>
    </citation>
    <scope>NUCLEOTIDE SEQUENCE [LARGE SCALE GENOMIC DNA]</scope>
    <source>
        <strain evidence="3 4">WCP15</strain>
    </source>
</reference>
<comment type="caution">
    <text evidence="3">The sequence shown here is derived from an EMBL/GenBank/DDBJ whole genome shotgun (WGS) entry which is preliminary data.</text>
</comment>
<dbReference type="InterPro" id="IPR036390">
    <property type="entry name" value="WH_DNA-bd_sf"/>
</dbReference>
<sequence>MRPTISPYITTDEKDKVFGPGPATLLRLVERTGSLLSAAKAMGMSYSKATHLVKHAEERLGVTLTMRSTGGEGGGGSVLTRECQDLLDRYELWSASVRETTDDLFGAAFAGTGKTPRLGCVVMASGLGTRFGGQKLLSDLGGRPVLERTLASIPRDLFDVIVVTGSSDVIGLCERLGVKCRINPGRLQSDSVRVGIEAAGKALGCMFAQGDQPLVRPESMRALAFEFARDPHRIVRLAFGDQAASPVIFPAWLFGSLASLVGDVGGLELLRRSPDLSGLISLVQAQDASELEDIDTREDSCRLEQILSLREG</sequence>
<organism evidence="3 4">
    <name type="scientific">Parafannyhessea umbonata</name>
    <dbReference type="NCBI Taxonomy" id="604330"/>
    <lineage>
        <taxon>Bacteria</taxon>
        <taxon>Bacillati</taxon>
        <taxon>Actinomycetota</taxon>
        <taxon>Coriobacteriia</taxon>
        <taxon>Coriobacteriales</taxon>
        <taxon>Atopobiaceae</taxon>
        <taxon>Parafannyhessea</taxon>
    </lineage>
</organism>
<evidence type="ECO:0000313" key="4">
    <source>
        <dbReference type="Proteomes" id="UP000199135"/>
    </source>
</evidence>
<dbReference type="InterPro" id="IPR000847">
    <property type="entry name" value="LysR_HTH_N"/>
</dbReference>
<dbReference type="Proteomes" id="UP000199135">
    <property type="component" value="Unassembled WGS sequence"/>
</dbReference>
<evidence type="ECO:0000259" key="2">
    <source>
        <dbReference type="Pfam" id="PF12804"/>
    </source>
</evidence>
<dbReference type="PANTHER" id="PTHR43777:SF1">
    <property type="entry name" value="MOLYBDENUM COFACTOR CYTIDYLYLTRANSFERASE"/>
    <property type="match status" value="1"/>
</dbReference>
<dbReference type="Pfam" id="PF00126">
    <property type="entry name" value="HTH_1"/>
    <property type="match status" value="1"/>
</dbReference>
<evidence type="ECO:0000313" key="3">
    <source>
        <dbReference type="EMBL" id="SEH44352.1"/>
    </source>
</evidence>
<proteinExistence type="predicted"/>
<dbReference type="CDD" id="cd04182">
    <property type="entry name" value="GT_2_like_f"/>
    <property type="match status" value="1"/>
</dbReference>
<dbReference type="InterPro" id="IPR029044">
    <property type="entry name" value="Nucleotide-diphossugar_trans"/>
</dbReference>
<name>A0A1H6IDJ3_9ACTN</name>
<dbReference type="Gene3D" id="3.90.550.10">
    <property type="entry name" value="Spore Coat Polysaccharide Biosynthesis Protein SpsA, Chain A"/>
    <property type="match status" value="1"/>
</dbReference>
<keyword evidence="4" id="KW-1185">Reference proteome</keyword>
<gene>
    <name evidence="3" type="ORF">SAMN05216447_102217</name>
</gene>
<feature type="domain" description="MobA-like NTP transferase" evidence="2">
    <location>
        <begin position="120"/>
        <end position="273"/>
    </location>
</feature>
<dbReference type="SUPFAM" id="SSF46785">
    <property type="entry name" value="Winged helix' DNA-binding domain"/>
    <property type="match status" value="1"/>
</dbReference>
<dbReference type="Pfam" id="PF12804">
    <property type="entry name" value="NTP_transf_3"/>
    <property type="match status" value="1"/>
</dbReference>
<protein>
    <submittedName>
        <fullName evidence="3">ModE molybdate transport repressor domain-containing protein</fullName>
    </submittedName>
</protein>
<accession>A0A1H6IDJ3</accession>
<dbReference type="InterPro" id="IPR025877">
    <property type="entry name" value="MobA-like_NTP_Trfase"/>
</dbReference>
<dbReference type="InterPro" id="IPR036388">
    <property type="entry name" value="WH-like_DNA-bd_sf"/>
</dbReference>
<dbReference type="RefSeq" id="WP_078687093.1">
    <property type="nucleotide sequence ID" value="NZ_FNWT01000002.1"/>
</dbReference>
<dbReference type="Gene3D" id="1.10.10.10">
    <property type="entry name" value="Winged helix-like DNA-binding domain superfamily/Winged helix DNA-binding domain"/>
    <property type="match status" value="1"/>
</dbReference>
<dbReference type="PANTHER" id="PTHR43777">
    <property type="entry name" value="MOLYBDENUM COFACTOR CYTIDYLYLTRANSFERASE"/>
    <property type="match status" value="1"/>
</dbReference>
<feature type="domain" description="HTH lysR-type" evidence="1">
    <location>
        <begin position="26"/>
        <end position="82"/>
    </location>
</feature>
<evidence type="ECO:0000259" key="1">
    <source>
        <dbReference type="Pfam" id="PF00126"/>
    </source>
</evidence>
<dbReference type="SUPFAM" id="SSF53448">
    <property type="entry name" value="Nucleotide-diphospho-sugar transferases"/>
    <property type="match status" value="1"/>
</dbReference>